<evidence type="ECO:0000313" key="3">
    <source>
        <dbReference type="Proteomes" id="UP000283805"/>
    </source>
</evidence>
<protein>
    <submittedName>
        <fullName evidence="2">Methyltransferase family protein</fullName>
    </submittedName>
</protein>
<dbReference type="Pfam" id="PF08241">
    <property type="entry name" value="Methyltransf_11"/>
    <property type="match status" value="1"/>
</dbReference>
<dbReference type="OrthoDB" id="57427at2157"/>
<dbReference type="InterPro" id="IPR029063">
    <property type="entry name" value="SAM-dependent_MTases_sf"/>
</dbReference>
<dbReference type="PANTHER" id="PTHR43591">
    <property type="entry name" value="METHYLTRANSFERASE"/>
    <property type="match status" value="1"/>
</dbReference>
<proteinExistence type="predicted"/>
<name>A0A3R7GT53_9EURY</name>
<dbReference type="InterPro" id="IPR013216">
    <property type="entry name" value="Methyltransf_11"/>
</dbReference>
<dbReference type="EMBL" id="RAPO01000005">
    <property type="protein sequence ID" value="RKD88627.1"/>
    <property type="molecule type" value="Genomic_DNA"/>
</dbReference>
<dbReference type="GO" id="GO:0008757">
    <property type="term" value="F:S-adenosylmethionine-dependent methyltransferase activity"/>
    <property type="evidence" value="ECO:0007669"/>
    <property type="project" value="InterPro"/>
</dbReference>
<sequence length="220" mass="24753">MVSRRTIRAIAALFGLTLLAGFAYALRWRSNPSPCPYAQRHVIDLPRPVITRSRLRDILEPQPGERLLEVGPGTGYYTGMVARTIESSGTLHAVDIQSEMVEHLGTRMQQEETLNVEPIRGDARSLPYPDDTFDAAYLVLVLGEIPDQKRALDELERVLKPDGRLIVGESLPDPHFVGFEGLRRRIEQRGLTFDARVGTRVGYFARFDVRTADRSIDPVE</sequence>
<dbReference type="GO" id="GO:0032259">
    <property type="term" value="P:methylation"/>
    <property type="evidence" value="ECO:0007669"/>
    <property type="project" value="UniProtKB-KW"/>
</dbReference>
<keyword evidence="2" id="KW-0489">Methyltransferase</keyword>
<evidence type="ECO:0000259" key="1">
    <source>
        <dbReference type="Pfam" id="PF08241"/>
    </source>
</evidence>
<dbReference type="AlphaFoldDB" id="A0A3R7GT53"/>
<dbReference type="PANTHER" id="PTHR43591:SF24">
    <property type="entry name" value="2-METHOXY-6-POLYPRENYL-1,4-BENZOQUINOL METHYLASE, MITOCHONDRIAL"/>
    <property type="match status" value="1"/>
</dbReference>
<dbReference type="Gene3D" id="3.40.50.150">
    <property type="entry name" value="Vaccinia Virus protein VP39"/>
    <property type="match status" value="1"/>
</dbReference>
<keyword evidence="3" id="KW-1185">Reference proteome</keyword>
<reference evidence="2 3" key="1">
    <citation type="submission" date="2018-09" db="EMBL/GenBank/DDBJ databases">
        <title>Genomic Encyclopedia of Archaeal and Bacterial Type Strains, Phase II (KMG-II): from individual species to whole genera.</title>
        <authorList>
            <person name="Goeker M."/>
        </authorList>
    </citation>
    <scope>NUCLEOTIDE SEQUENCE [LARGE SCALE GENOMIC DNA]</scope>
    <source>
        <strain evidence="2 3">DSM 13151</strain>
    </source>
</reference>
<dbReference type="Proteomes" id="UP000283805">
    <property type="component" value="Unassembled WGS sequence"/>
</dbReference>
<evidence type="ECO:0000313" key="2">
    <source>
        <dbReference type="EMBL" id="RKD88627.1"/>
    </source>
</evidence>
<keyword evidence="2" id="KW-0808">Transferase</keyword>
<organism evidence="2 3">
    <name type="scientific">Halopiger aswanensis</name>
    <dbReference type="NCBI Taxonomy" id="148449"/>
    <lineage>
        <taxon>Archaea</taxon>
        <taxon>Methanobacteriati</taxon>
        <taxon>Methanobacteriota</taxon>
        <taxon>Stenosarchaea group</taxon>
        <taxon>Halobacteria</taxon>
        <taxon>Halobacteriales</taxon>
        <taxon>Natrialbaceae</taxon>
        <taxon>Halopiger</taxon>
    </lineage>
</organism>
<accession>A0A3R7GT53</accession>
<dbReference type="CDD" id="cd02440">
    <property type="entry name" value="AdoMet_MTases"/>
    <property type="match status" value="1"/>
</dbReference>
<feature type="domain" description="Methyltransferase type 11" evidence="1">
    <location>
        <begin position="68"/>
        <end position="167"/>
    </location>
</feature>
<dbReference type="SUPFAM" id="SSF53335">
    <property type="entry name" value="S-adenosyl-L-methionine-dependent methyltransferases"/>
    <property type="match status" value="1"/>
</dbReference>
<comment type="caution">
    <text evidence="2">The sequence shown here is derived from an EMBL/GenBank/DDBJ whole genome shotgun (WGS) entry which is preliminary data.</text>
</comment>
<dbReference type="RefSeq" id="WP_120246604.1">
    <property type="nucleotide sequence ID" value="NZ_RAPO01000005.1"/>
</dbReference>
<gene>
    <name evidence="2" type="ORF">ATJ93_4285</name>
</gene>